<reference evidence="3" key="1">
    <citation type="submission" date="2016-10" db="EMBL/GenBank/DDBJ databases">
        <title>Frankia sp. NRRL B-16386 Genome sequencing.</title>
        <authorList>
            <person name="Ghodhbane-Gtari F."/>
            <person name="Swanson E."/>
            <person name="Gueddou A."/>
            <person name="Hezbri K."/>
            <person name="Ktari K."/>
            <person name="Nouioui I."/>
            <person name="Morris K."/>
            <person name="Simpson S."/>
            <person name="Abebe-Akele F."/>
            <person name="Thomas K."/>
            <person name="Gtari M."/>
            <person name="Tisa L.S."/>
        </authorList>
    </citation>
    <scope>NUCLEOTIDE SEQUENCE [LARGE SCALE GENOMIC DNA]</scope>
    <source>
        <strain evidence="3">NRRL B-16386</strain>
    </source>
</reference>
<accession>A0A1V2I7E0</accession>
<evidence type="ECO:0000313" key="3">
    <source>
        <dbReference type="Proteomes" id="UP000188929"/>
    </source>
</evidence>
<dbReference type="STRING" id="1834516.BL253_21290"/>
<dbReference type="Proteomes" id="UP000188929">
    <property type="component" value="Unassembled WGS sequence"/>
</dbReference>
<dbReference type="PANTHER" id="PTHR43546:SF7">
    <property type="entry name" value="METALLO-BETA-LACTAMASE DOMAIN-CONTAINING PROTEIN"/>
    <property type="match status" value="1"/>
</dbReference>
<proteinExistence type="predicted"/>
<dbReference type="Gene3D" id="3.60.15.10">
    <property type="entry name" value="Ribonuclease Z/Hydroxyacylglutathione hydrolase-like"/>
    <property type="match status" value="1"/>
</dbReference>
<evidence type="ECO:0000259" key="1">
    <source>
        <dbReference type="Pfam" id="PF12706"/>
    </source>
</evidence>
<dbReference type="EMBL" id="MOMC01000044">
    <property type="protein sequence ID" value="ONH27819.1"/>
    <property type="molecule type" value="Genomic_DNA"/>
</dbReference>
<dbReference type="SUPFAM" id="SSF56281">
    <property type="entry name" value="Metallo-hydrolase/oxidoreductase"/>
    <property type="match status" value="1"/>
</dbReference>
<dbReference type="InterPro" id="IPR001279">
    <property type="entry name" value="Metallo-B-lactamas"/>
</dbReference>
<sequence length="277" mass="30605">MRLEGAGATDNLIYFVGTATTIIRHAGFTVLTDPNYLHRGQRAYLGHGLWSKRRTEPVFPPGGMPAPDLIDLSHLHGDHFDRVSRRALAGNVPVITTLEAAQTLRGRGFPAACGMRTWQAVDLTRDDAQLRVTATPGRHALGAARRLRLPPVMGTVIEFSEHPDARPFTIYVTGDTLLFDELRAVRERFPSIDLMLVHLGGTRILGMLVTMDARQGADLMELIAPHTTVPIHYDDYGAFRSPLADFEREIRARDLDGQVRFLARGDTLPLPAAATTR</sequence>
<dbReference type="InterPro" id="IPR050114">
    <property type="entry name" value="UPF0173_UPF0282_UlaG_hydrolase"/>
</dbReference>
<dbReference type="InterPro" id="IPR036866">
    <property type="entry name" value="RibonucZ/Hydroxyglut_hydro"/>
</dbReference>
<feature type="domain" description="Metallo-beta-lactamase" evidence="1">
    <location>
        <begin position="52"/>
        <end position="233"/>
    </location>
</feature>
<organism evidence="2 3">
    <name type="scientific">Pseudofrankia asymbiotica</name>
    <dbReference type="NCBI Taxonomy" id="1834516"/>
    <lineage>
        <taxon>Bacteria</taxon>
        <taxon>Bacillati</taxon>
        <taxon>Actinomycetota</taxon>
        <taxon>Actinomycetes</taxon>
        <taxon>Frankiales</taxon>
        <taxon>Frankiaceae</taxon>
        <taxon>Pseudofrankia</taxon>
    </lineage>
</organism>
<dbReference type="AlphaFoldDB" id="A0A1V2I7E0"/>
<name>A0A1V2I7E0_9ACTN</name>
<dbReference type="PANTHER" id="PTHR43546">
    <property type="entry name" value="UPF0173 METAL-DEPENDENT HYDROLASE MJ1163-RELATED"/>
    <property type="match status" value="1"/>
</dbReference>
<dbReference type="Pfam" id="PF12706">
    <property type="entry name" value="Lactamase_B_2"/>
    <property type="match status" value="1"/>
</dbReference>
<keyword evidence="3" id="KW-1185">Reference proteome</keyword>
<evidence type="ECO:0000313" key="2">
    <source>
        <dbReference type="EMBL" id="ONH27819.1"/>
    </source>
</evidence>
<gene>
    <name evidence="2" type="ORF">BL253_21290</name>
</gene>
<comment type="caution">
    <text evidence="2">The sequence shown here is derived from an EMBL/GenBank/DDBJ whole genome shotgun (WGS) entry which is preliminary data.</text>
</comment>
<protein>
    <recommendedName>
        <fullName evidence="1">Metallo-beta-lactamase domain-containing protein</fullName>
    </recommendedName>
</protein>